<dbReference type="InterPro" id="IPR002078">
    <property type="entry name" value="Sigma_54_int"/>
</dbReference>
<dbReference type="GO" id="GO:0005524">
    <property type="term" value="F:ATP binding"/>
    <property type="evidence" value="ECO:0007669"/>
    <property type="project" value="UniProtKB-KW"/>
</dbReference>
<reference evidence="8" key="1">
    <citation type="submission" date="2021-04" db="EMBL/GenBank/DDBJ databases">
        <title>Sinoanaerobacter chloroacetimidivorans sp. nov., an obligate anaerobic bacterium isolated from anaerobic sludge.</title>
        <authorList>
            <person name="Bao Y."/>
        </authorList>
    </citation>
    <scope>NUCLEOTIDE SEQUENCE</scope>
    <source>
        <strain evidence="8">BAD-6</strain>
    </source>
</reference>
<dbReference type="Pfam" id="PF00158">
    <property type="entry name" value="Sigma54_activat"/>
    <property type="match status" value="1"/>
</dbReference>
<reference evidence="8" key="2">
    <citation type="submission" date="2021-04" db="EMBL/GenBank/DDBJ databases">
        <authorList>
            <person name="Liu J."/>
        </authorList>
    </citation>
    <scope>NUCLEOTIDE SEQUENCE</scope>
    <source>
        <strain evidence="8">BAD-6</strain>
    </source>
</reference>
<gene>
    <name evidence="8" type="ORF">KCX82_22235</name>
</gene>
<dbReference type="Pfam" id="PF03610">
    <property type="entry name" value="EIIA-man"/>
    <property type="match status" value="1"/>
</dbReference>
<dbReference type="Gene3D" id="1.10.10.60">
    <property type="entry name" value="Homeodomain-like"/>
    <property type="match status" value="1"/>
</dbReference>
<evidence type="ECO:0000313" key="9">
    <source>
        <dbReference type="Proteomes" id="UP000675664"/>
    </source>
</evidence>
<dbReference type="Gene3D" id="3.40.930.10">
    <property type="entry name" value="Mannitol-specific EII, Chain A"/>
    <property type="match status" value="1"/>
</dbReference>
<dbReference type="InterPro" id="IPR003593">
    <property type="entry name" value="AAA+_ATPase"/>
</dbReference>
<dbReference type="InterPro" id="IPR011608">
    <property type="entry name" value="PRD"/>
</dbReference>
<dbReference type="InterPro" id="IPR002178">
    <property type="entry name" value="PTS_EIIA_type-2_dom"/>
</dbReference>
<keyword evidence="1" id="KW-0808">Transferase</keyword>
<dbReference type="Pfam" id="PF00359">
    <property type="entry name" value="PTS_EIIA_2"/>
    <property type="match status" value="1"/>
</dbReference>
<evidence type="ECO:0000259" key="7">
    <source>
        <dbReference type="PROSITE" id="PS51372"/>
    </source>
</evidence>
<dbReference type="Gene3D" id="1.10.1790.10">
    <property type="entry name" value="PRD domain"/>
    <property type="match status" value="1"/>
</dbReference>
<evidence type="ECO:0000259" key="6">
    <source>
        <dbReference type="PROSITE" id="PS51096"/>
    </source>
</evidence>
<accession>A0A8J8B380</accession>
<keyword evidence="3" id="KW-0067">ATP-binding</keyword>
<dbReference type="GO" id="GO:0009401">
    <property type="term" value="P:phosphoenolpyruvate-dependent sugar phosphotransferase system"/>
    <property type="evidence" value="ECO:0007669"/>
    <property type="project" value="InterPro"/>
</dbReference>
<dbReference type="PROSITE" id="PS51372">
    <property type="entry name" value="PRD_2"/>
    <property type="match status" value="1"/>
</dbReference>
<dbReference type="CDD" id="cd00211">
    <property type="entry name" value="PTS_IIA_fru"/>
    <property type="match status" value="1"/>
</dbReference>
<dbReference type="InterPro" id="IPR016152">
    <property type="entry name" value="PTrfase/Anion_transptr"/>
</dbReference>
<dbReference type="SUPFAM" id="SSF53062">
    <property type="entry name" value="PTS system fructose IIA component-like"/>
    <property type="match status" value="1"/>
</dbReference>
<evidence type="ECO:0000256" key="2">
    <source>
        <dbReference type="ARBA" id="ARBA00022741"/>
    </source>
</evidence>
<dbReference type="Gene3D" id="3.40.50.300">
    <property type="entry name" value="P-loop containing nucleotide triphosphate hydrolases"/>
    <property type="match status" value="1"/>
</dbReference>
<evidence type="ECO:0000256" key="1">
    <source>
        <dbReference type="ARBA" id="ARBA00022679"/>
    </source>
</evidence>
<dbReference type="Proteomes" id="UP000675664">
    <property type="component" value="Unassembled WGS sequence"/>
</dbReference>
<dbReference type="PANTHER" id="PTHR32071:SF38">
    <property type="entry name" value="PSP OPERON TRANSCRIPTIONAL ACTIVATOR"/>
    <property type="match status" value="1"/>
</dbReference>
<evidence type="ECO:0000259" key="5">
    <source>
        <dbReference type="PROSITE" id="PS51094"/>
    </source>
</evidence>
<evidence type="ECO:0000259" key="4">
    <source>
        <dbReference type="PROSITE" id="PS50045"/>
    </source>
</evidence>
<dbReference type="InterPro" id="IPR036634">
    <property type="entry name" value="PRD_sf"/>
</dbReference>
<dbReference type="GO" id="GO:0016020">
    <property type="term" value="C:membrane"/>
    <property type="evidence" value="ECO:0007669"/>
    <property type="project" value="InterPro"/>
</dbReference>
<proteinExistence type="predicted"/>
<dbReference type="AlphaFoldDB" id="A0A8J8B380"/>
<feature type="domain" description="PTS EIIA type-2" evidence="5">
    <location>
        <begin position="857"/>
        <end position="992"/>
    </location>
</feature>
<evidence type="ECO:0000256" key="3">
    <source>
        <dbReference type="ARBA" id="ARBA00022840"/>
    </source>
</evidence>
<dbReference type="GO" id="GO:0016740">
    <property type="term" value="F:transferase activity"/>
    <property type="evidence" value="ECO:0007669"/>
    <property type="project" value="UniProtKB-KW"/>
</dbReference>
<dbReference type="SUPFAM" id="SSF55804">
    <property type="entry name" value="Phoshotransferase/anion transport protein"/>
    <property type="match status" value="1"/>
</dbReference>
<dbReference type="InterPro" id="IPR027417">
    <property type="entry name" value="P-loop_NTPase"/>
</dbReference>
<dbReference type="PROSITE" id="PS50045">
    <property type="entry name" value="SIGMA54_INTERACT_4"/>
    <property type="match status" value="1"/>
</dbReference>
<dbReference type="PANTHER" id="PTHR32071">
    <property type="entry name" value="TRANSCRIPTIONAL REGULATORY PROTEIN"/>
    <property type="match status" value="1"/>
</dbReference>
<sequence length="994" mass="111338">MIEKIRSCINTEDKKNPLTDEQIAKKLGIKREQVTALRRKDNIPDSRERRKPYLMKYMGELLKNNPTIKESTLIDKINSNGYEVSRFLVRQYTEEILIQSGLSNKDSASKQKDTGSTLRVAVETKTHEDPFSHIIGHKESLKSVIMQAKASVLYPPKGLHTMIYGEPGVGKSDLAESMYHFSKISGMIGETAPFIAFNCADYANNHQLLMAQLFGHVKGAFTGAEKEKEGLVEKANGGVLFLDEVHRLGPEGQEQLFYLIDKGSFRRLGETNSNRKVSLQIIMATTENPDSTLLLTFRRRIPMMIEVPPLYARPLKERFELIANFFSRESTRTNTPIEVDSEVVRALLLYECPGNIGQLWSDIQVSCARGFLDRMVNQADLIKISVDDLPQHTRKGLLKIQNRGEVENLTRGNLEISPGNLTGKPLFKEDLYSLPSEIYPYIEKRYAQLQKQGMTDEIINSYIGGELDSRFKKVIQNINRNSRTLMKTDLANLVGIEIVDLVEKMLKIAERKLNVSSDTLFYSIAIHLKTTIDRIKQGKVILNPRTLQIKEEHKEEFEVSELMIALAEETLNIKFPESEVGFMTMCILTLSEQEEAEDEGRVGIVLISHGHVASGMSEVANRLLGVSHAKSVEMSLDESPEDALDRVIDAVTNADEGKGVVLLVDMGSLVTFGEIVTQKTGIITRVIVRTDTVLVIDAVRRAIIPGMDIDQLVSVLEENPKYITRLSQKGVLDNTLKPKVILTLCITGEGSALKVKELLENLLPDLTEKLQIIPIGAITGNTKEIIASIRKSKDVIAVVGTINPNIQDLPFIFIESILNGAGTNQLRHLVDFTVSSAVSDRKSSEGIEKKSGTHLVELFSPALALFDLKGSTKEEIIQKMGNIMKDNEVVTSGFTESVLERETLSSTFIGYHSAIPHADPRYIKKPVIAFAKLKNKILWDGHPVRFVFMLGLPEDGQEIVSQFYRMLVSDGFEEEMEQLESGQQLLELIRNRIM</sequence>
<dbReference type="GO" id="GO:0006355">
    <property type="term" value="P:regulation of DNA-templated transcription"/>
    <property type="evidence" value="ECO:0007669"/>
    <property type="project" value="InterPro"/>
</dbReference>
<dbReference type="Pfam" id="PF00874">
    <property type="entry name" value="PRD"/>
    <property type="match status" value="1"/>
</dbReference>
<name>A0A8J8B380_9FIRM</name>
<dbReference type="EMBL" id="JAGSND010000036">
    <property type="protein sequence ID" value="MBR0600593.1"/>
    <property type="molecule type" value="Genomic_DNA"/>
</dbReference>
<dbReference type="RefSeq" id="WP_227020675.1">
    <property type="nucleotide sequence ID" value="NZ_JAGSND010000036.1"/>
</dbReference>
<keyword evidence="2" id="KW-0547">Nucleotide-binding</keyword>
<dbReference type="InterPro" id="IPR036662">
    <property type="entry name" value="PTS_EIIA_man-typ_sf"/>
</dbReference>
<feature type="domain" description="PRD" evidence="7">
    <location>
        <begin position="493"/>
        <end position="597"/>
    </location>
</feature>
<dbReference type="SUPFAM" id="SSF63520">
    <property type="entry name" value="PTS-regulatory domain, PRD"/>
    <property type="match status" value="1"/>
</dbReference>
<dbReference type="PROSITE" id="PS51096">
    <property type="entry name" value="PTS_EIIA_TYPE_4"/>
    <property type="match status" value="1"/>
</dbReference>
<dbReference type="InterPro" id="IPR004701">
    <property type="entry name" value="PTS_EIIA_man-typ"/>
</dbReference>
<dbReference type="CDD" id="cd00009">
    <property type="entry name" value="AAA"/>
    <property type="match status" value="1"/>
</dbReference>
<comment type="caution">
    <text evidence="8">The sequence shown here is derived from an EMBL/GenBank/DDBJ whole genome shotgun (WGS) entry which is preliminary data.</text>
</comment>
<dbReference type="SUPFAM" id="SSF52540">
    <property type="entry name" value="P-loop containing nucleoside triphosphate hydrolases"/>
    <property type="match status" value="1"/>
</dbReference>
<evidence type="ECO:0000313" key="8">
    <source>
        <dbReference type="EMBL" id="MBR0600593.1"/>
    </source>
</evidence>
<keyword evidence="9" id="KW-1185">Reference proteome</keyword>
<organism evidence="8 9">
    <name type="scientific">Sinanaerobacter chloroacetimidivorans</name>
    <dbReference type="NCBI Taxonomy" id="2818044"/>
    <lineage>
        <taxon>Bacteria</taxon>
        <taxon>Bacillati</taxon>
        <taxon>Bacillota</taxon>
        <taxon>Clostridia</taxon>
        <taxon>Peptostreptococcales</taxon>
        <taxon>Anaerovoracaceae</taxon>
        <taxon>Sinanaerobacter</taxon>
    </lineage>
</organism>
<feature type="domain" description="PTS EIIA type-4" evidence="6">
    <location>
        <begin position="601"/>
        <end position="731"/>
    </location>
</feature>
<dbReference type="PROSITE" id="PS51094">
    <property type="entry name" value="PTS_EIIA_TYPE_2"/>
    <property type="match status" value="1"/>
</dbReference>
<dbReference type="SMART" id="SM00382">
    <property type="entry name" value="AAA"/>
    <property type="match status" value="1"/>
</dbReference>
<protein>
    <submittedName>
        <fullName evidence="8">Sigma 54-interacting transcriptional regulator</fullName>
    </submittedName>
</protein>
<dbReference type="Gene3D" id="3.40.50.510">
    <property type="entry name" value="Phosphotransferase system, mannose-type IIA component"/>
    <property type="match status" value="1"/>
</dbReference>
<feature type="domain" description="Sigma-54 factor interaction" evidence="4">
    <location>
        <begin position="134"/>
        <end position="368"/>
    </location>
</feature>